<accession>A0A8J4M6B4</accession>
<feature type="transmembrane region" description="Helical" evidence="7">
    <location>
        <begin position="246"/>
        <end position="268"/>
    </location>
</feature>
<dbReference type="PROSITE" id="PS50850">
    <property type="entry name" value="MFS"/>
    <property type="match status" value="1"/>
</dbReference>
<proteinExistence type="inferred from homology"/>
<dbReference type="EMBL" id="DTQM01000198">
    <property type="protein sequence ID" value="HGC43601.1"/>
    <property type="molecule type" value="Genomic_DNA"/>
</dbReference>
<feature type="transmembrane region" description="Helical" evidence="7">
    <location>
        <begin position="66"/>
        <end position="84"/>
    </location>
</feature>
<dbReference type="NCBIfam" id="TIGR00901">
    <property type="entry name" value="2A0125"/>
    <property type="match status" value="1"/>
</dbReference>
<keyword evidence="6 7" id="KW-0472">Membrane</keyword>
<evidence type="ECO:0000256" key="2">
    <source>
        <dbReference type="ARBA" id="ARBA00008335"/>
    </source>
</evidence>
<evidence type="ECO:0000256" key="7">
    <source>
        <dbReference type="SAM" id="Phobius"/>
    </source>
</evidence>
<dbReference type="InterPro" id="IPR011701">
    <property type="entry name" value="MFS"/>
</dbReference>
<feature type="transmembrane region" description="Helical" evidence="7">
    <location>
        <begin position="90"/>
        <end position="114"/>
    </location>
</feature>
<feature type="transmembrane region" description="Helical" evidence="7">
    <location>
        <begin position="153"/>
        <end position="176"/>
    </location>
</feature>
<organism evidence="9">
    <name type="scientific">Acidicaldus sp</name>
    <dbReference type="NCBI Taxonomy" id="1872105"/>
    <lineage>
        <taxon>Bacteria</taxon>
        <taxon>Pseudomonadati</taxon>
        <taxon>Pseudomonadota</taxon>
        <taxon>Alphaproteobacteria</taxon>
        <taxon>Acetobacterales</taxon>
        <taxon>Acetobacteraceae</taxon>
        <taxon>Acidicaldus</taxon>
    </lineage>
</organism>
<keyword evidence="4 7" id="KW-0812">Transmembrane</keyword>
<evidence type="ECO:0000256" key="6">
    <source>
        <dbReference type="ARBA" id="ARBA00023136"/>
    </source>
</evidence>
<dbReference type="AlphaFoldDB" id="A0A8J4M6B4"/>
<dbReference type="PANTHER" id="PTHR12778:SF10">
    <property type="entry name" value="MAJOR FACILITATOR SUPERFAMILY DOMAIN-CONTAINING PROTEIN 3"/>
    <property type="match status" value="1"/>
</dbReference>
<reference evidence="9" key="1">
    <citation type="journal article" date="2020" name="mSystems">
        <title>Genome- and Community-Level Interaction Insights into Carbon Utilization and Element Cycling Functions of Hydrothermarchaeota in Hydrothermal Sediment.</title>
        <authorList>
            <person name="Zhou Z."/>
            <person name="Liu Y."/>
            <person name="Xu W."/>
            <person name="Pan J."/>
            <person name="Luo Z.H."/>
            <person name="Li M."/>
        </authorList>
    </citation>
    <scope>NUCLEOTIDE SEQUENCE</scope>
    <source>
        <strain evidence="9">SpSt-997</strain>
    </source>
</reference>
<dbReference type="InterPro" id="IPR004752">
    <property type="entry name" value="AmpG_permease/AT-1"/>
</dbReference>
<keyword evidence="3" id="KW-0813">Transport</keyword>
<name>A0A8J4M6B4_9PROT</name>
<comment type="similarity">
    <text evidence="2">Belongs to the major facilitator superfamily.</text>
</comment>
<feature type="transmembrane region" description="Helical" evidence="7">
    <location>
        <begin position="210"/>
        <end position="234"/>
    </location>
</feature>
<dbReference type="Gene3D" id="1.20.1250.20">
    <property type="entry name" value="MFS general substrate transporter like domains"/>
    <property type="match status" value="1"/>
</dbReference>
<evidence type="ECO:0000313" key="9">
    <source>
        <dbReference type="EMBL" id="HGC43601.1"/>
    </source>
</evidence>
<gene>
    <name evidence="9" type="ORF">ENY07_10340</name>
</gene>
<feature type="transmembrane region" description="Helical" evidence="7">
    <location>
        <begin position="126"/>
        <end position="147"/>
    </location>
</feature>
<dbReference type="InterPro" id="IPR020846">
    <property type="entry name" value="MFS_dom"/>
</dbReference>
<evidence type="ECO:0000256" key="1">
    <source>
        <dbReference type="ARBA" id="ARBA00004141"/>
    </source>
</evidence>
<sequence length="409" mass="42589">MTAYGFACGLPLPLSGFTLRQWLSEAGISLGAIGLSAVIGLAYALKFLWAPLFDRALIPPGRRRGWLLIVQPLLVAAGVMLALSDPLTRPLATVAAAASLAFFSASQDIIVDAWRIEIFSPSLQGAALASYVWGYRLALLISGALAIKLADLWGWHGALLAMAGLALIGPLATLLAPEPEAAAPDTAEKNVFARLVLAPLREFLSREGAYTALLFIALFKLGEALAGVMLAPFYHALGFNRGAVALANGPISLAATLAGISLGGWLVARVGAARALIGTGFAQMAAMAMYLALAVSAGAPRVLYATTLTEAFAEGLADAAFLAFLSGLCARAYSATQYALLSSLAALPLRTLGGASGYLAAALGWTWFYALCMLAALPAMLVMIFLLRRYPGLALASRERRLATAGMDG</sequence>
<comment type="subcellular location">
    <subcellularLocation>
        <location evidence="1">Membrane</location>
        <topology evidence="1">Multi-pass membrane protein</topology>
    </subcellularLocation>
</comment>
<dbReference type="GO" id="GO:0016020">
    <property type="term" value="C:membrane"/>
    <property type="evidence" value="ECO:0007669"/>
    <property type="project" value="UniProtKB-SubCell"/>
</dbReference>
<feature type="transmembrane region" description="Helical" evidence="7">
    <location>
        <begin position="367"/>
        <end position="387"/>
    </location>
</feature>
<feature type="transmembrane region" description="Helical" evidence="7">
    <location>
        <begin position="311"/>
        <end position="333"/>
    </location>
</feature>
<comment type="caution">
    <text evidence="9">The sequence shown here is derived from an EMBL/GenBank/DDBJ whole genome shotgun (WGS) entry which is preliminary data.</text>
</comment>
<feature type="domain" description="Major facilitator superfamily (MFS) profile" evidence="8">
    <location>
        <begin position="1"/>
        <end position="390"/>
    </location>
</feature>
<dbReference type="InterPro" id="IPR036259">
    <property type="entry name" value="MFS_trans_sf"/>
</dbReference>
<protein>
    <submittedName>
        <fullName evidence="9">MFS transporter</fullName>
    </submittedName>
</protein>
<dbReference type="SUPFAM" id="SSF103473">
    <property type="entry name" value="MFS general substrate transporter"/>
    <property type="match status" value="1"/>
</dbReference>
<evidence type="ECO:0000256" key="4">
    <source>
        <dbReference type="ARBA" id="ARBA00022692"/>
    </source>
</evidence>
<dbReference type="Pfam" id="PF07690">
    <property type="entry name" value="MFS_1"/>
    <property type="match status" value="1"/>
</dbReference>
<dbReference type="GO" id="GO:0022857">
    <property type="term" value="F:transmembrane transporter activity"/>
    <property type="evidence" value="ECO:0007669"/>
    <property type="project" value="InterPro"/>
</dbReference>
<evidence type="ECO:0000259" key="8">
    <source>
        <dbReference type="PROSITE" id="PS50850"/>
    </source>
</evidence>
<feature type="transmembrane region" description="Helical" evidence="7">
    <location>
        <begin position="275"/>
        <end position="299"/>
    </location>
</feature>
<feature type="transmembrane region" description="Helical" evidence="7">
    <location>
        <begin position="26"/>
        <end position="45"/>
    </location>
</feature>
<dbReference type="PANTHER" id="PTHR12778">
    <property type="entry name" value="SOLUTE CARRIER FAMILY 33 ACETYL-COA TRANSPORTER -RELATED"/>
    <property type="match status" value="1"/>
</dbReference>
<evidence type="ECO:0000256" key="3">
    <source>
        <dbReference type="ARBA" id="ARBA00022448"/>
    </source>
</evidence>
<keyword evidence="5 7" id="KW-1133">Transmembrane helix</keyword>
<evidence type="ECO:0000256" key="5">
    <source>
        <dbReference type="ARBA" id="ARBA00022989"/>
    </source>
</evidence>